<reference evidence="1 2" key="1">
    <citation type="journal article" date="2018" name="Nat. Ecol. Evol.">
        <title>Pezizomycetes genomes reveal the molecular basis of ectomycorrhizal truffle lifestyle.</title>
        <authorList>
            <person name="Murat C."/>
            <person name="Payen T."/>
            <person name="Noel B."/>
            <person name="Kuo A."/>
            <person name="Morin E."/>
            <person name="Chen J."/>
            <person name="Kohler A."/>
            <person name="Krizsan K."/>
            <person name="Balestrini R."/>
            <person name="Da Silva C."/>
            <person name="Montanini B."/>
            <person name="Hainaut M."/>
            <person name="Levati E."/>
            <person name="Barry K.W."/>
            <person name="Belfiori B."/>
            <person name="Cichocki N."/>
            <person name="Clum A."/>
            <person name="Dockter R.B."/>
            <person name="Fauchery L."/>
            <person name="Guy J."/>
            <person name="Iotti M."/>
            <person name="Le Tacon F."/>
            <person name="Lindquist E.A."/>
            <person name="Lipzen A."/>
            <person name="Malagnac F."/>
            <person name="Mello A."/>
            <person name="Molinier V."/>
            <person name="Miyauchi S."/>
            <person name="Poulain J."/>
            <person name="Riccioni C."/>
            <person name="Rubini A."/>
            <person name="Sitrit Y."/>
            <person name="Splivallo R."/>
            <person name="Traeger S."/>
            <person name="Wang M."/>
            <person name="Zifcakova L."/>
            <person name="Wipf D."/>
            <person name="Zambonelli A."/>
            <person name="Paolocci F."/>
            <person name="Nowrousian M."/>
            <person name="Ottonello S."/>
            <person name="Baldrian P."/>
            <person name="Spatafora J.W."/>
            <person name="Henrissat B."/>
            <person name="Nagy L.G."/>
            <person name="Aury J.M."/>
            <person name="Wincker P."/>
            <person name="Grigoriev I.V."/>
            <person name="Bonfante P."/>
            <person name="Martin F.M."/>
        </authorList>
    </citation>
    <scope>NUCLEOTIDE SEQUENCE [LARGE SCALE GENOMIC DNA]</scope>
    <source>
        <strain evidence="1 2">RN42</strain>
    </source>
</reference>
<gene>
    <name evidence="1" type="ORF">BJ508DRAFT_329133</name>
</gene>
<accession>A0A3N4HZ81</accession>
<keyword evidence="2" id="KW-1185">Reference proteome</keyword>
<dbReference type="Proteomes" id="UP000275078">
    <property type="component" value="Unassembled WGS sequence"/>
</dbReference>
<evidence type="ECO:0000313" key="1">
    <source>
        <dbReference type="EMBL" id="RPA78507.1"/>
    </source>
</evidence>
<proteinExistence type="predicted"/>
<sequence>METTSVCDDPEALVVQYKIGYHEHALTQTVCVTLFATPMEIVAKLEKQIARVFMFENENWVGDTMWTLELFGVREGMREAFERANDNANESIGKAFGNRIKGCYILGGSLVFTDRSPFTAALLTYWTSSPPLSSPVSPAVPAQDEIYHLCIRLEEPDLSCTFHLDPTKAPNQSRTVKDGELYNVMETRLLEGLRGKLFTRLRYQGVQFEPEYHCTQLQFFQRSDQPGLSFVTATAMPLEKEAEPLVEWRINAITSAWNTLGTVRGLLTQQGEKAADTKDSTFDTSDVIAAAGPANIDESTDATSFAAQAAKGKQVVKTCDESLTSSVVKETKKETVIKSGRTSPERAHIHNRTWQEVTRKNRRPKARFRKGVPAIERRQNENRVSLPRHRPPPSPALDIPSDSMKEITIALNRQYVSTMPEPPEQPEWYIEDRRAKHEAVTEAVQKILDHHETQLSTLNSRVSSLEDMNWTLQKTVHALHNRRLVELARSHIAAKHHCHDYQDLLAKKGKGNDDKLLEFLISQHGQAKNGTKVCHVTLHGMKPVEFVTFLVKDCKKIVDDGNHVAHHASSIELRDAISTLVDGESVTQAKLHCTLRFVEDAEKLAARKAKEEHEA</sequence>
<name>A0A3N4HZ81_ASCIM</name>
<evidence type="ECO:0000313" key="2">
    <source>
        <dbReference type="Proteomes" id="UP000275078"/>
    </source>
</evidence>
<dbReference type="EMBL" id="ML119710">
    <property type="protein sequence ID" value="RPA78507.1"/>
    <property type="molecule type" value="Genomic_DNA"/>
</dbReference>
<organism evidence="1 2">
    <name type="scientific">Ascobolus immersus RN42</name>
    <dbReference type="NCBI Taxonomy" id="1160509"/>
    <lineage>
        <taxon>Eukaryota</taxon>
        <taxon>Fungi</taxon>
        <taxon>Dikarya</taxon>
        <taxon>Ascomycota</taxon>
        <taxon>Pezizomycotina</taxon>
        <taxon>Pezizomycetes</taxon>
        <taxon>Pezizales</taxon>
        <taxon>Ascobolaceae</taxon>
        <taxon>Ascobolus</taxon>
    </lineage>
</organism>
<protein>
    <submittedName>
        <fullName evidence="1">Uncharacterized protein</fullName>
    </submittedName>
</protein>
<dbReference type="AlphaFoldDB" id="A0A3N4HZ81"/>